<keyword evidence="4" id="KW-1185">Reference proteome</keyword>
<feature type="transmembrane region" description="Helical" evidence="1">
    <location>
        <begin position="16"/>
        <end position="35"/>
    </location>
</feature>
<sequence>MPVRRRSERGASSIEMVLYTPIMFFVIFLIIQFALHYHGNQVAHAAAREGARVARQGGGTADALALARSSATTYASRVGGNQLVVTRVDAMGIGDGYIRVEVCGRAKEIIKNITPEVCQHVEGPIEEFRPDL</sequence>
<dbReference type="RefSeq" id="WP_163819077.1">
    <property type="nucleotide sequence ID" value="NZ_JAAGOB010000006.1"/>
</dbReference>
<protein>
    <submittedName>
        <fullName evidence="3">Pilus assembly protein</fullName>
    </submittedName>
</protein>
<proteinExistence type="predicted"/>
<keyword evidence="1" id="KW-1133">Transmembrane helix</keyword>
<dbReference type="EMBL" id="JAAGOB010000006">
    <property type="protein sequence ID" value="NED96314.1"/>
    <property type="molecule type" value="Genomic_DNA"/>
</dbReference>
<comment type="caution">
    <text evidence="3">The sequence shown here is derived from an EMBL/GenBank/DDBJ whole genome shotgun (WGS) entry which is preliminary data.</text>
</comment>
<name>A0A6N9YMV9_9ACTN</name>
<evidence type="ECO:0000256" key="1">
    <source>
        <dbReference type="SAM" id="Phobius"/>
    </source>
</evidence>
<organism evidence="3 4">
    <name type="scientific">Phytoactinopolyspora alkaliphila</name>
    <dbReference type="NCBI Taxonomy" id="1783498"/>
    <lineage>
        <taxon>Bacteria</taxon>
        <taxon>Bacillati</taxon>
        <taxon>Actinomycetota</taxon>
        <taxon>Actinomycetes</taxon>
        <taxon>Jiangellales</taxon>
        <taxon>Jiangellaceae</taxon>
        <taxon>Phytoactinopolyspora</taxon>
    </lineage>
</organism>
<keyword evidence="1" id="KW-0472">Membrane</keyword>
<evidence type="ECO:0000259" key="2">
    <source>
        <dbReference type="Pfam" id="PF07811"/>
    </source>
</evidence>
<keyword evidence="1" id="KW-0812">Transmembrane</keyword>
<feature type="domain" description="TadE-like" evidence="2">
    <location>
        <begin position="10"/>
        <end position="52"/>
    </location>
</feature>
<accession>A0A6N9YMV9</accession>
<dbReference type="Pfam" id="PF07811">
    <property type="entry name" value="TadE"/>
    <property type="match status" value="1"/>
</dbReference>
<gene>
    <name evidence="3" type="ORF">G1H11_13450</name>
</gene>
<dbReference type="Proteomes" id="UP000469185">
    <property type="component" value="Unassembled WGS sequence"/>
</dbReference>
<dbReference type="AlphaFoldDB" id="A0A6N9YMV9"/>
<evidence type="ECO:0000313" key="4">
    <source>
        <dbReference type="Proteomes" id="UP000469185"/>
    </source>
</evidence>
<reference evidence="3 4" key="1">
    <citation type="submission" date="2020-02" db="EMBL/GenBank/DDBJ databases">
        <authorList>
            <person name="Li X.-J."/>
            <person name="Feng X.-M."/>
        </authorList>
    </citation>
    <scope>NUCLEOTIDE SEQUENCE [LARGE SCALE GENOMIC DNA]</scope>
    <source>
        <strain evidence="3 4">CGMCC 4.7225</strain>
    </source>
</reference>
<dbReference type="InterPro" id="IPR012495">
    <property type="entry name" value="TadE-like_dom"/>
</dbReference>
<evidence type="ECO:0000313" key="3">
    <source>
        <dbReference type="EMBL" id="NED96314.1"/>
    </source>
</evidence>